<feature type="compositionally biased region" description="Low complexity" evidence="5">
    <location>
        <begin position="1"/>
        <end position="11"/>
    </location>
</feature>
<keyword evidence="3" id="KW-0173">Coenzyme A biosynthesis</keyword>
<dbReference type="GO" id="GO:0005524">
    <property type="term" value="F:ATP binding"/>
    <property type="evidence" value="ECO:0007669"/>
    <property type="project" value="UniProtKB-UniRule"/>
</dbReference>
<feature type="binding site" evidence="3">
    <location>
        <begin position="33"/>
        <end position="38"/>
    </location>
    <ligand>
        <name>ATP</name>
        <dbReference type="ChEBI" id="CHEBI:30616"/>
    </ligand>
</feature>
<dbReference type="HAMAP" id="MF_00376">
    <property type="entry name" value="Dephospho_CoA_kinase"/>
    <property type="match status" value="1"/>
</dbReference>
<comment type="subcellular location">
    <subcellularLocation>
        <location evidence="3">Cytoplasm</location>
    </subcellularLocation>
</comment>
<dbReference type="SUPFAM" id="SSF52540">
    <property type="entry name" value="P-loop containing nucleoside triphosphate hydrolases"/>
    <property type="match status" value="1"/>
</dbReference>
<evidence type="ECO:0000256" key="5">
    <source>
        <dbReference type="SAM" id="MobiDB-lite"/>
    </source>
</evidence>
<evidence type="ECO:0000313" key="7">
    <source>
        <dbReference type="Proteomes" id="UP000580839"/>
    </source>
</evidence>
<keyword evidence="1 3" id="KW-0547">Nucleotide-binding</keyword>
<protein>
    <recommendedName>
        <fullName evidence="3 4">Dephospho-CoA kinase</fullName>
        <ecNumber evidence="3 4">2.7.1.24</ecNumber>
    </recommendedName>
    <alternativeName>
        <fullName evidence="3">Dephosphocoenzyme A kinase</fullName>
    </alternativeName>
</protein>
<dbReference type="UniPathway" id="UPA00241">
    <property type="reaction ID" value="UER00356"/>
</dbReference>
<dbReference type="CDD" id="cd02022">
    <property type="entry name" value="DPCK"/>
    <property type="match status" value="1"/>
</dbReference>
<keyword evidence="2 3" id="KW-0067">ATP-binding</keyword>
<keyword evidence="3 6" id="KW-0418">Kinase</keyword>
<dbReference type="EC" id="2.7.1.24" evidence="3 4"/>
<evidence type="ECO:0000256" key="4">
    <source>
        <dbReference type="NCBIfam" id="TIGR00152"/>
    </source>
</evidence>
<feature type="region of interest" description="Disordered" evidence="5">
    <location>
        <begin position="1"/>
        <end position="22"/>
    </location>
</feature>
<evidence type="ECO:0000256" key="3">
    <source>
        <dbReference type="HAMAP-Rule" id="MF_00376"/>
    </source>
</evidence>
<dbReference type="PANTHER" id="PTHR10695:SF46">
    <property type="entry name" value="BIFUNCTIONAL COENZYME A SYNTHASE-RELATED"/>
    <property type="match status" value="1"/>
</dbReference>
<dbReference type="NCBIfam" id="TIGR00152">
    <property type="entry name" value="dephospho-CoA kinase"/>
    <property type="match status" value="1"/>
</dbReference>
<dbReference type="Pfam" id="PF01121">
    <property type="entry name" value="CoaE"/>
    <property type="match status" value="1"/>
</dbReference>
<dbReference type="Gene3D" id="3.40.50.300">
    <property type="entry name" value="P-loop containing nucleotide triphosphate hydrolases"/>
    <property type="match status" value="1"/>
</dbReference>
<keyword evidence="3 6" id="KW-0808">Transferase</keyword>
<keyword evidence="3" id="KW-0963">Cytoplasm</keyword>
<dbReference type="Proteomes" id="UP000580839">
    <property type="component" value="Unassembled WGS sequence"/>
</dbReference>
<organism evidence="6 7">
    <name type="scientific">Eiseniibacteriota bacterium</name>
    <dbReference type="NCBI Taxonomy" id="2212470"/>
    <lineage>
        <taxon>Bacteria</taxon>
        <taxon>Candidatus Eiseniibacteriota</taxon>
    </lineage>
</organism>
<dbReference type="InterPro" id="IPR027417">
    <property type="entry name" value="P-loop_NTPase"/>
</dbReference>
<dbReference type="PANTHER" id="PTHR10695">
    <property type="entry name" value="DEPHOSPHO-COA KINASE-RELATED"/>
    <property type="match status" value="1"/>
</dbReference>
<dbReference type="GO" id="GO:0005737">
    <property type="term" value="C:cytoplasm"/>
    <property type="evidence" value="ECO:0007669"/>
    <property type="project" value="UniProtKB-SubCell"/>
</dbReference>
<comment type="catalytic activity">
    <reaction evidence="3">
        <text>3'-dephospho-CoA + ATP = ADP + CoA + H(+)</text>
        <dbReference type="Rhea" id="RHEA:18245"/>
        <dbReference type="ChEBI" id="CHEBI:15378"/>
        <dbReference type="ChEBI" id="CHEBI:30616"/>
        <dbReference type="ChEBI" id="CHEBI:57287"/>
        <dbReference type="ChEBI" id="CHEBI:57328"/>
        <dbReference type="ChEBI" id="CHEBI:456216"/>
        <dbReference type="EC" id="2.7.1.24"/>
    </reaction>
</comment>
<sequence length="228" mass="24733">MTHDSSAPASSPRERRAPSDDGVLRVGLIGRAGSGKTTVANAWRERGAEVLEADRIGHQVTDGDPEVRAALIAEYDAEVYLADGRLDRARVAARVFRDSEALARLDHLVHPRILAKLRDSLAARARSGERGVVVIDAALLLRWRFERECDVVVAVVAPQARQIERLIAGRGWTEAQARERLAAQLPDEALAAAADEVIENDGTLEQLVAHARRVLDSLVARPRGSAPA</sequence>
<comment type="caution">
    <text evidence="6">The sequence shown here is derived from an EMBL/GenBank/DDBJ whole genome shotgun (WGS) entry which is preliminary data.</text>
</comment>
<dbReference type="InterPro" id="IPR001977">
    <property type="entry name" value="Depp_CoAkinase"/>
</dbReference>
<evidence type="ECO:0000313" key="6">
    <source>
        <dbReference type="EMBL" id="NOT35581.1"/>
    </source>
</evidence>
<proteinExistence type="inferred from homology"/>
<comment type="function">
    <text evidence="3">Catalyzes the phosphorylation of the 3'-hydroxyl group of dephosphocoenzyme A to form coenzyme A.</text>
</comment>
<accession>A0A849SMB2</accession>
<dbReference type="GO" id="GO:0015937">
    <property type="term" value="P:coenzyme A biosynthetic process"/>
    <property type="evidence" value="ECO:0007669"/>
    <property type="project" value="UniProtKB-UniRule"/>
</dbReference>
<gene>
    <name evidence="3" type="primary">coaE</name>
    <name evidence="6" type="ORF">HOP12_15660</name>
</gene>
<dbReference type="GO" id="GO:0004140">
    <property type="term" value="F:dephospho-CoA kinase activity"/>
    <property type="evidence" value="ECO:0007669"/>
    <property type="project" value="UniProtKB-UniRule"/>
</dbReference>
<dbReference type="PROSITE" id="PS51219">
    <property type="entry name" value="DPCK"/>
    <property type="match status" value="1"/>
</dbReference>
<dbReference type="AlphaFoldDB" id="A0A849SMB2"/>
<comment type="pathway">
    <text evidence="3">Cofactor biosynthesis; coenzyme A biosynthesis; CoA from (R)-pantothenate: step 5/5.</text>
</comment>
<reference evidence="6 7" key="1">
    <citation type="submission" date="2020-04" db="EMBL/GenBank/DDBJ databases">
        <title>Metagenomic profiling of ammonia- and methane-oxidizing microorganisms in a Dutch drinking water treatment plant.</title>
        <authorList>
            <person name="Poghosyan L."/>
            <person name="Leucker S."/>
        </authorList>
    </citation>
    <scope>NUCLEOTIDE SEQUENCE [LARGE SCALE GENOMIC DNA]</scope>
    <source>
        <strain evidence="6">S-RSF-IL-03</strain>
    </source>
</reference>
<evidence type="ECO:0000256" key="2">
    <source>
        <dbReference type="ARBA" id="ARBA00022840"/>
    </source>
</evidence>
<name>A0A849SMB2_UNCEI</name>
<comment type="similarity">
    <text evidence="3">Belongs to the CoaE family.</text>
</comment>
<dbReference type="EMBL" id="JABFRW010000204">
    <property type="protein sequence ID" value="NOT35581.1"/>
    <property type="molecule type" value="Genomic_DNA"/>
</dbReference>
<feature type="compositionally biased region" description="Basic and acidic residues" evidence="5">
    <location>
        <begin position="12"/>
        <end position="22"/>
    </location>
</feature>
<evidence type="ECO:0000256" key="1">
    <source>
        <dbReference type="ARBA" id="ARBA00022741"/>
    </source>
</evidence>